<keyword evidence="2" id="KW-1185">Reference proteome</keyword>
<evidence type="ECO:0008006" key="3">
    <source>
        <dbReference type="Google" id="ProtNLM"/>
    </source>
</evidence>
<dbReference type="RefSeq" id="WP_377550745.1">
    <property type="nucleotide sequence ID" value="NZ_JBHSBN010000024.1"/>
</dbReference>
<evidence type="ECO:0000313" key="2">
    <source>
        <dbReference type="Proteomes" id="UP001595868"/>
    </source>
</evidence>
<organism evidence="1 2">
    <name type="scientific">Micromonospora zhanjiangensis</name>
    <dbReference type="NCBI Taxonomy" id="1522057"/>
    <lineage>
        <taxon>Bacteria</taxon>
        <taxon>Bacillati</taxon>
        <taxon>Actinomycetota</taxon>
        <taxon>Actinomycetes</taxon>
        <taxon>Micromonosporales</taxon>
        <taxon>Micromonosporaceae</taxon>
        <taxon>Micromonospora</taxon>
    </lineage>
</organism>
<name>A0ABV8KTI0_9ACTN</name>
<dbReference type="Proteomes" id="UP001595868">
    <property type="component" value="Unassembled WGS sequence"/>
</dbReference>
<comment type="caution">
    <text evidence="1">The sequence shown here is derived from an EMBL/GenBank/DDBJ whole genome shotgun (WGS) entry which is preliminary data.</text>
</comment>
<reference evidence="2" key="1">
    <citation type="journal article" date="2019" name="Int. J. Syst. Evol. Microbiol.">
        <title>The Global Catalogue of Microorganisms (GCM) 10K type strain sequencing project: providing services to taxonomists for standard genome sequencing and annotation.</title>
        <authorList>
            <consortium name="The Broad Institute Genomics Platform"/>
            <consortium name="The Broad Institute Genome Sequencing Center for Infectious Disease"/>
            <person name="Wu L."/>
            <person name="Ma J."/>
        </authorList>
    </citation>
    <scope>NUCLEOTIDE SEQUENCE [LARGE SCALE GENOMIC DNA]</scope>
    <source>
        <strain evidence="2">2902at01</strain>
    </source>
</reference>
<evidence type="ECO:0000313" key="1">
    <source>
        <dbReference type="EMBL" id="MFC4109418.1"/>
    </source>
</evidence>
<gene>
    <name evidence="1" type="ORF">ACFOX0_26245</name>
</gene>
<protein>
    <recommendedName>
        <fullName evidence="3">TetR family transcriptional regulator</fullName>
    </recommendedName>
</protein>
<proteinExistence type="predicted"/>
<sequence length="51" mass="5514">MSEASAQGLVDMAAAVAGGIYRTESRDPRHPTPTTFRQWCADVLLPAVRRG</sequence>
<accession>A0ABV8KTI0</accession>
<dbReference type="EMBL" id="JBHSBN010000024">
    <property type="protein sequence ID" value="MFC4109418.1"/>
    <property type="molecule type" value="Genomic_DNA"/>
</dbReference>